<organism evidence="2 3">
    <name type="scientific">Urocitellus parryii</name>
    <name type="common">Arctic ground squirrel</name>
    <name type="synonym">Spermophilus parryii</name>
    <dbReference type="NCBI Taxonomy" id="9999"/>
    <lineage>
        <taxon>Eukaryota</taxon>
        <taxon>Metazoa</taxon>
        <taxon>Chordata</taxon>
        <taxon>Craniata</taxon>
        <taxon>Vertebrata</taxon>
        <taxon>Euteleostomi</taxon>
        <taxon>Mammalia</taxon>
        <taxon>Eutheria</taxon>
        <taxon>Euarchontoglires</taxon>
        <taxon>Glires</taxon>
        <taxon>Rodentia</taxon>
        <taxon>Sciuromorpha</taxon>
        <taxon>Sciuridae</taxon>
        <taxon>Xerinae</taxon>
        <taxon>Marmotini</taxon>
        <taxon>Urocitellus</taxon>
    </lineage>
</organism>
<reference evidence="2" key="2">
    <citation type="submission" date="2025-09" db="UniProtKB">
        <authorList>
            <consortium name="Ensembl"/>
        </authorList>
    </citation>
    <scope>IDENTIFICATION</scope>
</reference>
<evidence type="ECO:0000256" key="1">
    <source>
        <dbReference type="SAM" id="MobiDB-lite"/>
    </source>
</evidence>
<name>A0A8D2H3S8_UROPR</name>
<accession>A0A8D2H3S8</accession>
<dbReference type="Proteomes" id="UP000694417">
    <property type="component" value="Unplaced"/>
</dbReference>
<dbReference type="GeneTree" id="ENSGT01050000245108"/>
<evidence type="ECO:0000313" key="3">
    <source>
        <dbReference type="Proteomes" id="UP000694417"/>
    </source>
</evidence>
<protein>
    <submittedName>
        <fullName evidence="2">Uncharacterized protein</fullName>
    </submittedName>
</protein>
<reference evidence="2" key="1">
    <citation type="submission" date="2025-08" db="UniProtKB">
        <authorList>
            <consortium name="Ensembl"/>
        </authorList>
    </citation>
    <scope>IDENTIFICATION</scope>
</reference>
<proteinExistence type="predicted"/>
<dbReference type="AlphaFoldDB" id="A0A8D2H3S8"/>
<sequence length="59" mass="6346">MFSKGHSCKLASHLAPWRLGYILNGCIHSRAGKQGNGTPELLAQGPVSLLTPEKHPRAL</sequence>
<keyword evidence="3" id="KW-1185">Reference proteome</keyword>
<evidence type="ECO:0000313" key="2">
    <source>
        <dbReference type="Ensembl" id="ENSUPAP00010006456.1"/>
    </source>
</evidence>
<dbReference type="Ensembl" id="ENSUPAT00010007381.1">
    <property type="protein sequence ID" value="ENSUPAP00010006456.1"/>
    <property type="gene ID" value="ENSUPAG00010005188.1"/>
</dbReference>
<feature type="region of interest" description="Disordered" evidence="1">
    <location>
        <begin position="34"/>
        <end position="59"/>
    </location>
</feature>